<dbReference type="PROSITE" id="PS51184">
    <property type="entry name" value="JMJC"/>
    <property type="match status" value="1"/>
</dbReference>
<proteinExistence type="predicted"/>
<organism evidence="5 6">
    <name type="scientific">Bionectria ochroleuca</name>
    <name type="common">Gliocladium roseum</name>
    <dbReference type="NCBI Taxonomy" id="29856"/>
    <lineage>
        <taxon>Eukaryota</taxon>
        <taxon>Fungi</taxon>
        <taxon>Dikarya</taxon>
        <taxon>Ascomycota</taxon>
        <taxon>Pezizomycotina</taxon>
        <taxon>Sordariomycetes</taxon>
        <taxon>Hypocreomycetidae</taxon>
        <taxon>Hypocreales</taxon>
        <taxon>Bionectriaceae</taxon>
        <taxon>Clonostachys</taxon>
    </lineage>
</organism>
<keyword evidence="2" id="KW-0408">Iron</keyword>
<keyword evidence="6" id="KW-1185">Reference proteome</keyword>
<dbReference type="Pfam" id="PF02373">
    <property type="entry name" value="JmjC"/>
    <property type="match status" value="1"/>
</dbReference>
<dbReference type="InterPro" id="IPR003347">
    <property type="entry name" value="JmjC_dom"/>
</dbReference>
<feature type="domain" description="JmjC" evidence="4">
    <location>
        <begin position="362"/>
        <end position="537"/>
    </location>
</feature>
<dbReference type="SMART" id="SM00558">
    <property type="entry name" value="JmjC"/>
    <property type="match status" value="1"/>
</dbReference>
<evidence type="ECO:0000313" key="5">
    <source>
        <dbReference type="EMBL" id="VUC35719.1"/>
    </source>
</evidence>
<evidence type="ECO:0000313" key="6">
    <source>
        <dbReference type="Proteomes" id="UP000766486"/>
    </source>
</evidence>
<dbReference type="Gene3D" id="2.60.120.650">
    <property type="entry name" value="Cupin"/>
    <property type="match status" value="1"/>
</dbReference>
<sequence>MIRHTRRSNRQDPLLHTVRAVLARALQTIGDLGDPQRPHRPPCNCAQVLQELQENILEAIRDAQQIFDSPDNTSVISEERVPCPYADASTSPPSSSTSRSSSPTTPQYTSVSAAARSESIRKRRPKTTPVDSESDVAAKRRRKHQDLGSQAEDTEADVQTNDNPASDAATTLAPDNDLQDAPGATDNLPIDQPPTSDPFRRQNDPPVATSSELLSQLPETIEPLAIAWEVDTHGVAVLKPTASQLKDFDILLTYAGTSTDPHVRSKGVFKISLPPEHHKCQHVPPQYKRCRVYESHVYPRTDIFHIKNRDKRRKFGPERPDGGGVTTASPPSSSVEEEIRKQDDRLRDNSLKGLYYATDLLVEDEADRRARGFPAVSPIHPLAGDQLSKTTRAIEGIHSPNRYESDHKEGSPFLLHTEDFQLCSVNLLHQGRKIWICVFPDASNELEDKSRQAKPGGKSLSSCSQFIRHACICIPTAELEKWGIPYTAVDQRAGEIVVTLPSTYHQGFSLGYTKAEAVNYADKKWDPGNTRNPCGRSCSHDQSPAAEVQQRTGEQEDNTAEHQRHAYEKQQTVITQERIACQGEHFQRLYANSKSNLGDVQEVRVMELVLQCAWPEMPSNFIPEKGVSNIAKKIQSIREKLSFNTAQERVLLALLARAHHKLVQKIEAERLSVRKLNNRRDRNSRIVTRE</sequence>
<dbReference type="PANTHER" id="PTHR10694">
    <property type="entry name" value="LYSINE-SPECIFIC DEMETHYLASE"/>
    <property type="match status" value="1"/>
</dbReference>
<evidence type="ECO:0000256" key="3">
    <source>
        <dbReference type="SAM" id="MobiDB-lite"/>
    </source>
</evidence>
<dbReference type="EMBL" id="CABFNS010000919">
    <property type="protein sequence ID" value="VUC35719.1"/>
    <property type="molecule type" value="Genomic_DNA"/>
</dbReference>
<name>A0ABY6UY03_BIOOC</name>
<dbReference type="PANTHER" id="PTHR10694:SF33">
    <property type="entry name" value="LYSINE-SPECIFIC DEMETHYLASE 5"/>
    <property type="match status" value="1"/>
</dbReference>
<gene>
    <name evidence="5" type="ORF">CLO192961_LOCUS426805</name>
</gene>
<feature type="region of interest" description="Disordered" evidence="3">
    <location>
        <begin position="83"/>
        <end position="207"/>
    </location>
</feature>
<protein>
    <recommendedName>
        <fullName evidence="4">JmjC domain-containing protein</fullName>
    </recommendedName>
</protein>
<feature type="region of interest" description="Disordered" evidence="3">
    <location>
        <begin position="308"/>
        <end position="343"/>
    </location>
</feature>
<dbReference type="SUPFAM" id="SSF51197">
    <property type="entry name" value="Clavaminate synthase-like"/>
    <property type="match status" value="1"/>
</dbReference>
<comment type="caution">
    <text evidence="5">The sequence shown here is derived from an EMBL/GenBank/DDBJ whole genome shotgun (WGS) entry which is preliminary data.</text>
</comment>
<evidence type="ECO:0000256" key="2">
    <source>
        <dbReference type="ARBA" id="ARBA00023004"/>
    </source>
</evidence>
<dbReference type="Proteomes" id="UP000766486">
    <property type="component" value="Unassembled WGS sequence"/>
</dbReference>
<accession>A0ABY6UY03</accession>
<feature type="compositionally biased region" description="Low complexity" evidence="3">
    <location>
        <begin position="89"/>
        <end position="112"/>
    </location>
</feature>
<evidence type="ECO:0000259" key="4">
    <source>
        <dbReference type="PROSITE" id="PS51184"/>
    </source>
</evidence>
<feature type="region of interest" description="Disordered" evidence="3">
    <location>
        <begin position="532"/>
        <end position="563"/>
    </location>
</feature>
<reference evidence="5 6" key="1">
    <citation type="submission" date="2019-06" db="EMBL/GenBank/DDBJ databases">
        <authorList>
            <person name="Broberg M."/>
        </authorList>
    </citation>
    <scope>NUCLEOTIDE SEQUENCE [LARGE SCALE GENOMIC DNA]</scope>
</reference>
<keyword evidence="1" id="KW-0479">Metal-binding</keyword>
<evidence type="ECO:0000256" key="1">
    <source>
        <dbReference type="ARBA" id="ARBA00022723"/>
    </source>
</evidence>